<dbReference type="Gene3D" id="4.10.1000.10">
    <property type="entry name" value="Zinc finger, CCCH-type"/>
    <property type="match status" value="2"/>
</dbReference>
<dbReference type="GO" id="GO:0008270">
    <property type="term" value="F:zinc ion binding"/>
    <property type="evidence" value="ECO:0007669"/>
    <property type="project" value="UniProtKB-KW"/>
</dbReference>
<feature type="domain" description="C3H1-type" evidence="5">
    <location>
        <begin position="277"/>
        <end position="305"/>
    </location>
</feature>
<dbReference type="PANTHER" id="PTHR12547">
    <property type="entry name" value="CCCH ZINC FINGER/TIS11-RELATED"/>
    <property type="match status" value="1"/>
</dbReference>
<evidence type="ECO:0000256" key="4">
    <source>
        <dbReference type="ARBA" id="ARBA00022833"/>
    </source>
</evidence>
<evidence type="ECO:0000256" key="2">
    <source>
        <dbReference type="ARBA" id="ARBA00022737"/>
    </source>
</evidence>
<dbReference type="InterPro" id="IPR036855">
    <property type="entry name" value="Znf_CCCH_sf"/>
</dbReference>
<sequence>MYTMNSNSNMEINMIDYTQDTQDYIELPNRKLSEFPKPFMFTSQKTLNNTGCVTWDEYNQYLQTYEQSLENMKKCAEYKAFVDHDKYIDSLLPKYSEGMRRRLIQQRLVNEEQAKQSNQKKYKYNNHTTKTTPLPLKVKKVKTESKTESTVVVERIVTKKIELKSERRSEITLPKVETCDEEEQEIKNFIYLLRERDTKTEITKVSVKTTETESTKSEDAEDYSDDHLISAFSNISKTTSKMNTSKTTTSKTITSKTTTTITKTITNTNTTNATINSYKTRICESIQQGVACRHGAKCRYAHSPDELNLVECHYRDTCKNPSCTFSHGETTAEYYDRVCGVKVQEPKPVHKNPLKTRMCQSVEKGIVCKFGKSCNFAHNVSELVIIQCKYGKSCNNNKCTFSH</sequence>
<dbReference type="InterPro" id="IPR045877">
    <property type="entry name" value="ZFP36-like"/>
</dbReference>
<dbReference type="GO" id="GO:0003729">
    <property type="term" value="F:mRNA binding"/>
    <property type="evidence" value="ECO:0007669"/>
    <property type="project" value="InterPro"/>
</dbReference>
<evidence type="ECO:0000259" key="5">
    <source>
        <dbReference type="PROSITE" id="PS50103"/>
    </source>
</evidence>
<keyword evidence="1" id="KW-0479">Metal-binding</keyword>
<keyword evidence="3" id="KW-0863">Zinc-finger</keyword>
<dbReference type="PANTHER" id="PTHR12547:SF18">
    <property type="entry name" value="PROTEIN TIS11"/>
    <property type="match status" value="1"/>
</dbReference>
<dbReference type="EMBL" id="MN739512">
    <property type="protein sequence ID" value="QHT09456.1"/>
    <property type="molecule type" value="Genomic_DNA"/>
</dbReference>
<evidence type="ECO:0000256" key="1">
    <source>
        <dbReference type="ARBA" id="ARBA00022723"/>
    </source>
</evidence>
<organism evidence="6">
    <name type="scientific">viral metagenome</name>
    <dbReference type="NCBI Taxonomy" id="1070528"/>
    <lineage>
        <taxon>unclassified sequences</taxon>
        <taxon>metagenomes</taxon>
        <taxon>organismal metagenomes</taxon>
    </lineage>
</organism>
<dbReference type="InterPro" id="IPR000571">
    <property type="entry name" value="Znf_CCCH"/>
</dbReference>
<reference evidence="6" key="1">
    <citation type="journal article" date="2020" name="Nature">
        <title>Giant virus diversity and host interactions through global metagenomics.</title>
        <authorList>
            <person name="Schulz F."/>
            <person name="Roux S."/>
            <person name="Paez-Espino D."/>
            <person name="Jungbluth S."/>
            <person name="Walsh D.A."/>
            <person name="Denef V.J."/>
            <person name="McMahon K.D."/>
            <person name="Konstantinidis K.T."/>
            <person name="Eloe-Fadrosh E.A."/>
            <person name="Kyrpides N.C."/>
            <person name="Woyke T."/>
        </authorList>
    </citation>
    <scope>NUCLEOTIDE SEQUENCE</scope>
    <source>
        <strain evidence="6">GVMAG-M-3300023174-102</strain>
    </source>
</reference>
<keyword evidence="4" id="KW-0862">Zinc</keyword>
<proteinExistence type="predicted"/>
<evidence type="ECO:0000256" key="3">
    <source>
        <dbReference type="ARBA" id="ARBA00022771"/>
    </source>
</evidence>
<dbReference type="Pfam" id="PF00642">
    <property type="entry name" value="zf-CCCH"/>
    <property type="match status" value="2"/>
</dbReference>
<feature type="domain" description="C3H1-type" evidence="5">
    <location>
        <begin position="353"/>
        <end position="381"/>
    </location>
</feature>
<dbReference type="Pfam" id="PF14608">
    <property type="entry name" value="zf-CCCH_2"/>
    <property type="match status" value="2"/>
</dbReference>
<accession>A0A6C0CX88</accession>
<dbReference type="PROSITE" id="PS50103">
    <property type="entry name" value="ZF_C3H1"/>
    <property type="match status" value="2"/>
</dbReference>
<dbReference type="SMART" id="SM00356">
    <property type="entry name" value="ZnF_C3H1"/>
    <property type="match status" value="3"/>
</dbReference>
<keyword evidence="2" id="KW-0677">Repeat</keyword>
<name>A0A6C0CX88_9ZZZZ</name>
<evidence type="ECO:0000313" key="6">
    <source>
        <dbReference type="EMBL" id="QHT09456.1"/>
    </source>
</evidence>
<dbReference type="SUPFAM" id="SSF90229">
    <property type="entry name" value="CCCH zinc finger"/>
    <property type="match status" value="2"/>
</dbReference>
<dbReference type="AlphaFoldDB" id="A0A6C0CX88"/>
<protein>
    <recommendedName>
        <fullName evidence="5">C3H1-type domain-containing protein</fullName>
    </recommendedName>
</protein>